<accession>A0ABQ5X350</accession>
<dbReference type="RefSeq" id="WP_082790624.1">
    <property type="nucleotide sequence ID" value="NZ_BEWL01000016.1"/>
</dbReference>
<evidence type="ECO:0000259" key="1">
    <source>
        <dbReference type="Pfam" id="PF00535"/>
    </source>
</evidence>
<sequence length="71" mass="8459">MNKNSCDVGIAITTYLRKDMVCKLVDRIRELTRSDYKIVVCDDGSLDGTKEELQKKRYYRLRRKEQRNSLE</sequence>
<dbReference type="Proteomes" id="UP001156672">
    <property type="component" value="Unassembled WGS sequence"/>
</dbReference>
<proteinExistence type="predicted"/>
<dbReference type="CDD" id="cd00761">
    <property type="entry name" value="Glyco_tranf_GTA_type"/>
    <property type="match status" value="1"/>
</dbReference>
<dbReference type="EMBL" id="BSNW01000044">
    <property type="protein sequence ID" value="GLQ69654.1"/>
    <property type="molecule type" value="Genomic_DNA"/>
</dbReference>
<protein>
    <recommendedName>
        <fullName evidence="1">Glycosyltransferase 2-like domain-containing protein</fullName>
    </recommendedName>
</protein>
<dbReference type="Pfam" id="PF00535">
    <property type="entry name" value="Glycos_transf_2"/>
    <property type="match status" value="1"/>
</dbReference>
<reference evidence="3" key="1">
    <citation type="journal article" date="2019" name="Int. J. Syst. Evol. Microbiol.">
        <title>The Global Catalogue of Microorganisms (GCM) 10K type strain sequencing project: providing services to taxonomists for standard genome sequencing and annotation.</title>
        <authorList>
            <consortium name="The Broad Institute Genomics Platform"/>
            <consortium name="The Broad Institute Genome Sequencing Center for Infectious Disease"/>
            <person name="Wu L."/>
            <person name="Ma J."/>
        </authorList>
    </citation>
    <scope>NUCLEOTIDE SEQUENCE [LARGE SCALE GENOMIC DNA]</scope>
    <source>
        <strain evidence="3">NBRC 3250</strain>
    </source>
</reference>
<evidence type="ECO:0000313" key="2">
    <source>
        <dbReference type="EMBL" id="GLQ69654.1"/>
    </source>
</evidence>
<dbReference type="InterPro" id="IPR001173">
    <property type="entry name" value="Glyco_trans_2-like"/>
</dbReference>
<gene>
    <name evidence="2" type="ORF">GCM10007866_21070</name>
</gene>
<dbReference type="SUPFAM" id="SSF53448">
    <property type="entry name" value="Nucleotide-diphospho-sugar transferases"/>
    <property type="match status" value="1"/>
</dbReference>
<comment type="caution">
    <text evidence="2">The sequence shown here is derived from an EMBL/GenBank/DDBJ whole genome shotgun (WGS) entry which is preliminary data.</text>
</comment>
<dbReference type="Gene3D" id="3.90.550.10">
    <property type="entry name" value="Spore Coat Polysaccharide Biosynthesis Protein SpsA, Chain A"/>
    <property type="match status" value="1"/>
</dbReference>
<organism evidence="2 3">
    <name type="scientific">Gluconobacter albidus</name>
    <dbReference type="NCBI Taxonomy" id="318683"/>
    <lineage>
        <taxon>Bacteria</taxon>
        <taxon>Pseudomonadati</taxon>
        <taxon>Pseudomonadota</taxon>
        <taxon>Alphaproteobacteria</taxon>
        <taxon>Acetobacterales</taxon>
        <taxon>Acetobacteraceae</taxon>
        <taxon>Gluconobacter</taxon>
    </lineage>
</organism>
<feature type="domain" description="Glycosyltransferase 2-like" evidence="1">
    <location>
        <begin position="10"/>
        <end position="62"/>
    </location>
</feature>
<keyword evidence="3" id="KW-1185">Reference proteome</keyword>
<evidence type="ECO:0000313" key="3">
    <source>
        <dbReference type="Proteomes" id="UP001156672"/>
    </source>
</evidence>
<dbReference type="InterPro" id="IPR029044">
    <property type="entry name" value="Nucleotide-diphossugar_trans"/>
</dbReference>
<name>A0ABQ5X350_9PROT</name>